<sequence>MYSDRPGVIGNTRTPIDFPNALGLETLCLTREEFDILIDRYIEYIRSIDICRLSIPQDIRDAVFSCTGGYPSLVRETLKSLYGHFRRNCSRTDDMLHHLVSKKYFFAINSLRVFDAIVKLEMTDANITFLRDAYHSINNDSTFAVDPANDVIDGLKRSGLITETSSGALMQFAAPLVRVVLGRKLFTARMSLRSQSPSRSDTELDAFIMLSIERMRQSTLQHSLSHNGTTNARLLERQWQPAWLTAASTALPSKGFISPDVGPVFGSRGYLEFYIDGDLRWGFEIMREGSRMAEHVDRFSPSGRYTRIPCSQWRIIDFRHHSKSPGELEENVFYALYST</sequence>
<dbReference type="AlphaFoldDB" id="A0A3N4LLK4"/>
<reference evidence="1 2" key="1">
    <citation type="journal article" date="2018" name="Nat. Ecol. Evol.">
        <title>Pezizomycetes genomes reveal the molecular basis of ectomycorrhizal truffle lifestyle.</title>
        <authorList>
            <person name="Murat C."/>
            <person name="Payen T."/>
            <person name="Noel B."/>
            <person name="Kuo A."/>
            <person name="Morin E."/>
            <person name="Chen J."/>
            <person name="Kohler A."/>
            <person name="Krizsan K."/>
            <person name="Balestrini R."/>
            <person name="Da Silva C."/>
            <person name="Montanini B."/>
            <person name="Hainaut M."/>
            <person name="Levati E."/>
            <person name="Barry K.W."/>
            <person name="Belfiori B."/>
            <person name="Cichocki N."/>
            <person name="Clum A."/>
            <person name="Dockter R.B."/>
            <person name="Fauchery L."/>
            <person name="Guy J."/>
            <person name="Iotti M."/>
            <person name="Le Tacon F."/>
            <person name="Lindquist E.A."/>
            <person name="Lipzen A."/>
            <person name="Malagnac F."/>
            <person name="Mello A."/>
            <person name="Molinier V."/>
            <person name="Miyauchi S."/>
            <person name="Poulain J."/>
            <person name="Riccioni C."/>
            <person name="Rubini A."/>
            <person name="Sitrit Y."/>
            <person name="Splivallo R."/>
            <person name="Traeger S."/>
            <person name="Wang M."/>
            <person name="Zifcakova L."/>
            <person name="Wipf D."/>
            <person name="Zambonelli A."/>
            <person name="Paolocci F."/>
            <person name="Nowrousian M."/>
            <person name="Ottonello S."/>
            <person name="Baldrian P."/>
            <person name="Spatafora J.W."/>
            <person name="Henrissat B."/>
            <person name="Nagy L.G."/>
            <person name="Aury J.M."/>
            <person name="Wincker P."/>
            <person name="Grigoriev I.V."/>
            <person name="Bonfante P."/>
            <person name="Martin F.M."/>
        </authorList>
    </citation>
    <scope>NUCLEOTIDE SEQUENCE [LARGE SCALE GENOMIC DNA]</scope>
    <source>
        <strain evidence="1 2">ATCC MYA-4762</strain>
    </source>
</reference>
<organism evidence="1 2">
    <name type="scientific">Terfezia boudieri ATCC MYA-4762</name>
    <dbReference type="NCBI Taxonomy" id="1051890"/>
    <lineage>
        <taxon>Eukaryota</taxon>
        <taxon>Fungi</taxon>
        <taxon>Dikarya</taxon>
        <taxon>Ascomycota</taxon>
        <taxon>Pezizomycotina</taxon>
        <taxon>Pezizomycetes</taxon>
        <taxon>Pezizales</taxon>
        <taxon>Pezizaceae</taxon>
        <taxon>Terfezia</taxon>
    </lineage>
</organism>
<gene>
    <name evidence="1" type="ORF">L211DRAFT_839710</name>
</gene>
<accession>A0A3N4LLK4</accession>
<keyword evidence="2" id="KW-1185">Reference proteome</keyword>
<dbReference type="STRING" id="1051890.A0A3N4LLK4"/>
<dbReference type="InParanoid" id="A0A3N4LLK4"/>
<name>A0A3N4LLK4_9PEZI</name>
<evidence type="ECO:0000313" key="2">
    <source>
        <dbReference type="Proteomes" id="UP000267821"/>
    </source>
</evidence>
<evidence type="ECO:0000313" key="1">
    <source>
        <dbReference type="EMBL" id="RPB22359.1"/>
    </source>
</evidence>
<dbReference type="EMBL" id="ML121552">
    <property type="protein sequence ID" value="RPB22359.1"/>
    <property type="molecule type" value="Genomic_DNA"/>
</dbReference>
<protein>
    <submittedName>
        <fullName evidence="1">Uncharacterized protein</fullName>
    </submittedName>
</protein>
<dbReference type="Proteomes" id="UP000267821">
    <property type="component" value="Unassembled WGS sequence"/>
</dbReference>
<proteinExistence type="predicted"/>
<dbReference type="OrthoDB" id="2364732at2759"/>